<dbReference type="PANTHER" id="PTHR35983:SF1">
    <property type="entry name" value="UPF0166 PROTEIN TM_0021"/>
    <property type="match status" value="1"/>
</dbReference>
<dbReference type="EMBL" id="CP121196">
    <property type="protein sequence ID" value="XBH16487.1"/>
    <property type="molecule type" value="Genomic_DNA"/>
</dbReference>
<name>A0AAU7DH67_9BACT</name>
<protein>
    <submittedName>
        <fullName evidence="2">DUF190 domain-containing protein</fullName>
    </submittedName>
</protein>
<comment type="similarity">
    <text evidence="1">Belongs to the UPF0166 family.</text>
</comment>
<dbReference type="Gene3D" id="3.30.70.120">
    <property type="match status" value="2"/>
</dbReference>
<dbReference type="PANTHER" id="PTHR35983">
    <property type="entry name" value="UPF0166 PROTEIN TM_0021"/>
    <property type="match status" value="1"/>
</dbReference>
<dbReference type="AlphaFoldDB" id="A0AAU7DH67"/>
<sequence>MKVSIYLSEGSKHHGVPTYSSILDFLFYRGVSGATVMKGIAGFGADHHMHSASTVEISDHLPLKIEFIESMEKVNEILGKLEELAGSGMIEIQETTLAKPAQVSKPKNATPPAHLKIEGKAKMMRIYIGESDQWKNKPLYKALVEAMRANDIAGVTVYRGILGYGANRRMHKDKALHMSHDCSIMLSTVDTEERLRSFLPLVDQMVEEGLVVLSDVDIIKYSYRALNTDESANGAGSASV</sequence>
<proteinExistence type="inferred from homology"/>
<dbReference type="SUPFAM" id="SSF54913">
    <property type="entry name" value="GlnB-like"/>
    <property type="match status" value="2"/>
</dbReference>
<organism evidence="2">
    <name type="scientific">Telmatobacter sp. DSM 110680</name>
    <dbReference type="NCBI Taxonomy" id="3036704"/>
    <lineage>
        <taxon>Bacteria</taxon>
        <taxon>Pseudomonadati</taxon>
        <taxon>Acidobacteriota</taxon>
        <taxon>Terriglobia</taxon>
        <taxon>Terriglobales</taxon>
        <taxon>Acidobacteriaceae</taxon>
        <taxon>Telmatobacter</taxon>
    </lineage>
</organism>
<evidence type="ECO:0000313" key="2">
    <source>
        <dbReference type="EMBL" id="XBH16487.1"/>
    </source>
</evidence>
<evidence type="ECO:0000256" key="1">
    <source>
        <dbReference type="ARBA" id="ARBA00010554"/>
    </source>
</evidence>
<reference evidence="2" key="1">
    <citation type="submission" date="2023-03" db="EMBL/GenBank/DDBJ databases">
        <title>Edaphobacter sp.</title>
        <authorList>
            <person name="Huber K.J."/>
            <person name="Papendorf J."/>
            <person name="Pilke C."/>
            <person name="Bunk B."/>
            <person name="Sproeer C."/>
            <person name="Pester M."/>
        </authorList>
    </citation>
    <scope>NUCLEOTIDE SEQUENCE</scope>
    <source>
        <strain evidence="2">DSM 110680</strain>
    </source>
</reference>
<dbReference type="Pfam" id="PF02641">
    <property type="entry name" value="DUF190"/>
    <property type="match status" value="2"/>
</dbReference>
<dbReference type="InterPro" id="IPR003793">
    <property type="entry name" value="UPF0166"/>
</dbReference>
<gene>
    <name evidence="2" type="ORF">P8935_18170</name>
</gene>
<accession>A0AAU7DH67</accession>
<dbReference type="InterPro" id="IPR011322">
    <property type="entry name" value="N-reg_PII-like_a/b"/>
</dbReference>
<dbReference type="InterPro" id="IPR015867">
    <property type="entry name" value="N-reg_PII/ATP_PRibTrfase_C"/>
</dbReference>
<dbReference type="RefSeq" id="WP_348261716.1">
    <property type="nucleotide sequence ID" value="NZ_CP121196.1"/>
</dbReference>